<evidence type="ECO:0000313" key="4">
    <source>
        <dbReference type="EMBL" id="MCJ0765120.1"/>
    </source>
</evidence>
<dbReference type="PROSITE" id="PS50914">
    <property type="entry name" value="BON"/>
    <property type="match status" value="1"/>
</dbReference>
<comment type="caution">
    <text evidence="4">The sequence shown here is derived from an EMBL/GenBank/DDBJ whole genome shotgun (WGS) entry which is preliminary data.</text>
</comment>
<feature type="chain" id="PRO_5040993954" evidence="2">
    <location>
        <begin position="34"/>
        <end position="166"/>
    </location>
</feature>
<gene>
    <name evidence="4" type="ORF">MMF98_18050</name>
</gene>
<evidence type="ECO:0000256" key="1">
    <source>
        <dbReference type="SAM" id="MobiDB-lite"/>
    </source>
</evidence>
<accession>A0A9X1VY78</accession>
<proteinExistence type="predicted"/>
<dbReference type="Proteomes" id="UP001139447">
    <property type="component" value="Unassembled WGS sequence"/>
</dbReference>
<dbReference type="PANTHER" id="PTHR34606:SF15">
    <property type="entry name" value="BON DOMAIN-CONTAINING PROTEIN"/>
    <property type="match status" value="1"/>
</dbReference>
<dbReference type="InterPro" id="IPR014004">
    <property type="entry name" value="Transpt-assoc_nodulatn_dom_bac"/>
</dbReference>
<evidence type="ECO:0000259" key="3">
    <source>
        <dbReference type="PROSITE" id="PS50914"/>
    </source>
</evidence>
<dbReference type="AlphaFoldDB" id="A0A9X1VY78"/>
<dbReference type="Pfam" id="PF04972">
    <property type="entry name" value="BON"/>
    <property type="match status" value="1"/>
</dbReference>
<feature type="signal peptide" evidence="2">
    <location>
        <begin position="1"/>
        <end position="33"/>
    </location>
</feature>
<dbReference type="InterPro" id="IPR007055">
    <property type="entry name" value="BON_dom"/>
</dbReference>
<feature type="region of interest" description="Disordered" evidence="1">
    <location>
        <begin position="58"/>
        <end position="88"/>
    </location>
</feature>
<dbReference type="InterPro" id="IPR051686">
    <property type="entry name" value="Lipoprotein_DolP"/>
</dbReference>
<feature type="domain" description="BON" evidence="3">
    <location>
        <begin position="97"/>
        <end position="165"/>
    </location>
</feature>
<dbReference type="SMART" id="SM00749">
    <property type="entry name" value="BON"/>
    <property type="match status" value="1"/>
</dbReference>
<keyword evidence="5" id="KW-1185">Reference proteome</keyword>
<evidence type="ECO:0000313" key="5">
    <source>
        <dbReference type="Proteomes" id="UP001139447"/>
    </source>
</evidence>
<name>A0A9X1VY78_9BURK</name>
<sequence length="166" mass="16596">MNSSHFRAAGRRFGGAAAAVSAAALLLALGACSKQQDNATVGQQIDSAVAKTEQAAEKAKDEAQSSMAAAGSAVKDAAQDAKATTQETVDKMSATIDDATITAAVTAGLAKDPDLSAIKINVDTQGGRVSLTGPAPSAEARERASVIAKSIKGVQAVDNQLTIKAG</sequence>
<protein>
    <submittedName>
        <fullName evidence="4">BON domain-containing protein</fullName>
    </submittedName>
</protein>
<dbReference type="EMBL" id="JALGBI010000002">
    <property type="protein sequence ID" value="MCJ0765120.1"/>
    <property type="molecule type" value="Genomic_DNA"/>
</dbReference>
<dbReference type="PROSITE" id="PS51257">
    <property type="entry name" value="PROKAR_LIPOPROTEIN"/>
    <property type="match status" value="1"/>
</dbReference>
<reference evidence="4" key="1">
    <citation type="submission" date="2022-03" db="EMBL/GenBank/DDBJ databases">
        <authorList>
            <person name="Woo C.Y."/>
        </authorList>
    </citation>
    <scope>NUCLEOTIDE SEQUENCE</scope>
    <source>
        <strain evidence="4">CYS-02</strain>
    </source>
</reference>
<keyword evidence="2" id="KW-0732">Signal</keyword>
<organism evidence="4 5">
    <name type="scientific">Variovorax terrae</name>
    <dbReference type="NCBI Taxonomy" id="2923278"/>
    <lineage>
        <taxon>Bacteria</taxon>
        <taxon>Pseudomonadati</taxon>
        <taxon>Pseudomonadota</taxon>
        <taxon>Betaproteobacteria</taxon>
        <taxon>Burkholderiales</taxon>
        <taxon>Comamonadaceae</taxon>
        <taxon>Variovorax</taxon>
    </lineage>
</organism>
<dbReference type="RefSeq" id="WP_243308211.1">
    <property type="nucleotide sequence ID" value="NZ_JALGBI010000002.1"/>
</dbReference>
<dbReference type="Gene3D" id="3.30.1340.30">
    <property type="match status" value="1"/>
</dbReference>
<evidence type="ECO:0000256" key="2">
    <source>
        <dbReference type="SAM" id="SignalP"/>
    </source>
</evidence>
<dbReference type="PANTHER" id="PTHR34606">
    <property type="entry name" value="BON DOMAIN-CONTAINING PROTEIN"/>
    <property type="match status" value="1"/>
</dbReference>